<evidence type="ECO:0000256" key="1">
    <source>
        <dbReference type="SAM" id="MobiDB-lite"/>
    </source>
</evidence>
<dbReference type="AlphaFoldDB" id="A0A9D4RF60"/>
<gene>
    <name evidence="2" type="ORF">DPMN_027364</name>
</gene>
<dbReference type="Proteomes" id="UP000828390">
    <property type="component" value="Unassembled WGS sequence"/>
</dbReference>
<comment type="caution">
    <text evidence="2">The sequence shown here is derived from an EMBL/GenBank/DDBJ whole genome shotgun (WGS) entry which is preliminary data.</text>
</comment>
<reference evidence="2" key="1">
    <citation type="journal article" date="2019" name="bioRxiv">
        <title>The Genome of the Zebra Mussel, Dreissena polymorpha: A Resource for Invasive Species Research.</title>
        <authorList>
            <person name="McCartney M.A."/>
            <person name="Auch B."/>
            <person name="Kono T."/>
            <person name="Mallez S."/>
            <person name="Zhang Y."/>
            <person name="Obille A."/>
            <person name="Becker A."/>
            <person name="Abrahante J.E."/>
            <person name="Garbe J."/>
            <person name="Badalamenti J.P."/>
            <person name="Herman A."/>
            <person name="Mangelson H."/>
            <person name="Liachko I."/>
            <person name="Sullivan S."/>
            <person name="Sone E.D."/>
            <person name="Koren S."/>
            <person name="Silverstein K.A.T."/>
            <person name="Beckman K.B."/>
            <person name="Gohl D.M."/>
        </authorList>
    </citation>
    <scope>NUCLEOTIDE SEQUENCE</scope>
    <source>
        <strain evidence="2">Duluth1</strain>
        <tissue evidence="2">Whole animal</tissue>
    </source>
</reference>
<name>A0A9D4RF60_DREPO</name>
<protein>
    <submittedName>
        <fullName evidence="2">Uncharacterized protein</fullName>
    </submittedName>
</protein>
<feature type="compositionally biased region" description="Polar residues" evidence="1">
    <location>
        <begin position="116"/>
        <end position="131"/>
    </location>
</feature>
<organism evidence="2 3">
    <name type="scientific">Dreissena polymorpha</name>
    <name type="common">Zebra mussel</name>
    <name type="synonym">Mytilus polymorpha</name>
    <dbReference type="NCBI Taxonomy" id="45954"/>
    <lineage>
        <taxon>Eukaryota</taxon>
        <taxon>Metazoa</taxon>
        <taxon>Spiralia</taxon>
        <taxon>Lophotrochozoa</taxon>
        <taxon>Mollusca</taxon>
        <taxon>Bivalvia</taxon>
        <taxon>Autobranchia</taxon>
        <taxon>Heteroconchia</taxon>
        <taxon>Euheterodonta</taxon>
        <taxon>Imparidentia</taxon>
        <taxon>Neoheterodontei</taxon>
        <taxon>Myida</taxon>
        <taxon>Dreissenoidea</taxon>
        <taxon>Dreissenidae</taxon>
        <taxon>Dreissena</taxon>
    </lineage>
</organism>
<keyword evidence="3" id="KW-1185">Reference proteome</keyword>
<evidence type="ECO:0000313" key="3">
    <source>
        <dbReference type="Proteomes" id="UP000828390"/>
    </source>
</evidence>
<feature type="region of interest" description="Disordered" evidence="1">
    <location>
        <begin position="116"/>
        <end position="136"/>
    </location>
</feature>
<evidence type="ECO:0000313" key="2">
    <source>
        <dbReference type="EMBL" id="KAH3864347.1"/>
    </source>
</evidence>
<accession>A0A9D4RF60</accession>
<feature type="region of interest" description="Disordered" evidence="1">
    <location>
        <begin position="1"/>
        <end position="38"/>
    </location>
</feature>
<sequence length="157" mass="18410">MQDRQIRLKRKATENGLGSPKRKEKRGSELRLNRTSGTFSHPYMNEEYWSPFNVKDLLTSNENTGQHQMRKEFLTSNEEHWSISNSEDVLTSNENTGQHQMRKEFLTSNEEYWSTSNAENLSTSNENTGQHQTRKEFLTSNDEYWSTSNADRLVNIK</sequence>
<proteinExistence type="predicted"/>
<reference evidence="2" key="2">
    <citation type="submission" date="2020-11" db="EMBL/GenBank/DDBJ databases">
        <authorList>
            <person name="McCartney M.A."/>
            <person name="Auch B."/>
            <person name="Kono T."/>
            <person name="Mallez S."/>
            <person name="Becker A."/>
            <person name="Gohl D.M."/>
            <person name="Silverstein K.A.T."/>
            <person name="Koren S."/>
            <person name="Bechman K.B."/>
            <person name="Herman A."/>
            <person name="Abrahante J.E."/>
            <person name="Garbe J."/>
        </authorList>
    </citation>
    <scope>NUCLEOTIDE SEQUENCE</scope>
    <source>
        <strain evidence="2">Duluth1</strain>
        <tissue evidence="2">Whole animal</tissue>
    </source>
</reference>
<dbReference type="EMBL" id="JAIWYP010000002">
    <property type="protein sequence ID" value="KAH3864347.1"/>
    <property type="molecule type" value="Genomic_DNA"/>
</dbReference>